<comment type="caution">
    <text evidence="2">The sequence shown here is derived from an EMBL/GenBank/DDBJ whole genome shotgun (WGS) entry which is preliminary data.</text>
</comment>
<feature type="transmembrane region" description="Helical" evidence="1">
    <location>
        <begin position="178"/>
        <end position="197"/>
    </location>
</feature>
<feature type="transmembrane region" description="Helical" evidence="1">
    <location>
        <begin position="203"/>
        <end position="220"/>
    </location>
</feature>
<feature type="transmembrane region" description="Helical" evidence="1">
    <location>
        <begin position="281"/>
        <end position="298"/>
    </location>
</feature>
<feature type="transmembrane region" description="Helical" evidence="1">
    <location>
        <begin position="227"/>
        <end position="247"/>
    </location>
</feature>
<feature type="transmembrane region" description="Helical" evidence="1">
    <location>
        <begin position="50"/>
        <end position="68"/>
    </location>
</feature>
<accession>A0A1F6XI44</accession>
<dbReference type="STRING" id="1801773.A3A03_01690"/>
<protein>
    <submittedName>
        <fullName evidence="2">Uncharacterized protein</fullName>
    </submittedName>
</protein>
<dbReference type="EMBL" id="MFUX01000038">
    <property type="protein sequence ID" value="OGI93837.1"/>
    <property type="molecule type" value="Genomic_DNA"/>
</dbReference>
<sequence>MNKYFENNNFYKVYASILVCAGVLAFLLSSTIQTVVQAGLNVFVKSNSNIVTFAFVFYLLLIVIFWSFREKITAKFAQKYSVKWMLGAIVAGYLLYIIAYVSIIISRGIPFLSHSFFYIYNKLTSMEILHSEVVFAGILPTPIIHLAGIILLFVLMSFCLLFISIIPRLENINFGRRITYVSLFILSSFMIMKSLIAGGPFCLEAIVGVSFLLLIVYNGSKQSQISSLGIIVGYFVFLTALFLSGYFSFSSAYTYELFLTFTAFLGLTSLYIFYILGPIRLSYLLLILVAIPFLLQVYNRLHSFSYLNQRIDPEAGAYVISRQPIETPGFAFIGSVGNSVFYKYLPGTGTFATVSDILPHTFFSIYSLPVTLPWNTCIPVAPPKEHNFKLISEKPLSELTQKTSFYALKAEALEASAGKYSYDVSVLTPPCLVERGITLLPEVVSNQLSDFVIYNIQESK</sequence>
<dbReference type="AlphaFoldDB" id="A0A1F6XI44"/>
<feature type="transmembrane region" description="Helical" evidence="1">
    <location>
        <begin position="80"/>
        <end position="105"/>
    </location>
</feature>
<feature type="transmembrane region" description="Helical" evidence="1">
    <location>
        <begin position="143"/>
        <end position="166"/>
    </location>
</feature>
<proteinExistence type="predicted"/>
<name>A0A1F6XI44_9BACT</name>
<dbReference type="Proteomes" id="UP000176629">
    <property type="component" value="Unassembled WGS sequence"/>
</dbReference>
<evidence type="ECO:0000256" key="1">
    <source>
        <dbReference type="SAM" id="Phobius"/>
    </source>
</evidence>
<evidence type="ECO:0000313" key="3">
    <source>
        <dbReference type="Proteomes" id="UP000176629"/>
    </source>
</evidence>
<gene>
    <name evidence="2" type="ORF">A3A03_01690</name>
</gene>
<keyword evidence="1" id="KW-0472">Membrane</keyword>
<keyword evidence="1" id="KW-1133">Transmembrane helix</keyword>
<keyword evidence="1" id="KW-0812">Transmembrane</keyword>
<reference evidence="2 3" key="1">
    <citation type="journal article" date="2016" name="Nat. Commun.">
        <title>Thousands of microbial genomes shed light on interconnected biogeochemical processes in an aquifer system.</title>
        <authorList>
            <person name="Anantharaman K."/>
            <person name="Brown C.T."/>
            <person name="Hug L.A."/>
            <person name="Sharon I."/>
            <person name="Castelle C.J."/>
            <person name="Probst A.J."/>
            <person name="Thomas B.C."/>
            <person name="Singh A."/>
            <person name="Wilkins M.J."/>
            <person name="Karaoz U."/>
            <person name="Brodie E.L."/>
            <person name="Williams K.H."/>
            <person name="Hubbard S.S."/>
            <person name="Banfield J.F."/>
        </authorList>
    </citation>
    <scope>NUCLEOTIDE SEQUENCE [LARGE SCALE GENOMIC DNA]</scope>
</reference>
<evidence type="ECO:0000313" key="2">
    <source>
        <dbReference type="EMBL" id="OGI93837.1"/>
    </source>
</evidence>
<feature type="transmembrane region" description="Helical" evidence="1">
    <location>
        <begin position="253"/>
        <end position="274"/>
    </location>
</feature>
<organism evidence="2 3">
    <name type="scientific">Candidatus Nomurabacteria bacterium RIFCSPLOWO2_01_FULL_40_18</name>
    <dbReference type="NCBI Taxonomy" id="1801773"/>
    <lineage>
        <taxon>Bacteria</taxon>
        <taxon>Candidatus Nomuraibacteriota</taxon>
    </lineage>
</organism>